<proteinExistence type="inferred from homology"/>
<evidence type="ECO:0000313" key="13">
    <source>
        <dbReference type="EMBL" id="MBR0552716.1"/>
    </source>
</evidence>
<keyword evidence="3 10" id="KW-1134">Transmembrane beta strand</keyword>
<organism evidence="13 14">
    <name type="scientific">Stakelama marina</name>
    <dbReference type="NCBI Taxonomy" id="2826939"/>
    <lineage>
        <taxon>Bacteria</taxon>
        <taxon>Pseudomonadati</taxon>
        <taxon>Pseudomonadota</taxon>
        <taxon>Alphaproteobacteria</taxon>
        <taxon>Sphingomonadales</taxon>
        <taxon>Sphingomonadaceae</taxon>
        <taxon>Stakelama</taxon>
    </lineage>
</organism>
<evidence type="ECO:0000256" key="11">
    <source>
        <dbReference type="RuleBase" id="RU003357"/>
    </source>
</evidence>
<comment type="caution">
    <text evidence="13">The sequence shown here is derived from an EMBL/GenBank/DDBJ whole genome shotgun (WGS) entry which is preliminary data.</text>
</comment>
<accession>A0A8T4IKK6</accession>
<protein>
    <submittedName>
        <fullName evidence="13">TonB-dependent receptor</fullName>
    </submittedName>
</protein>
<dbReference type="SMART" id="SM00965">
    <property type="entry name" value="STN"/>
    <property type="match status" value="1"/>
</dbReference>
<evidence type="ECO:0000256" key="1">
    <source>
        <dbReference type="ARBA" id="ARBA00004571"/>
    </source>
</evidence>
<dbReference type="InterPro" id="IPR037066">
    <property type="entry name" value="Plug_dom_sf"/>
</dbReference>
<keyword evidence="4" id="KW-0406">Ion transport</keyword>
<dbReference type="CDD" id="cd01347">
    <property type="entry name" value="ligand_gated_channel"/>
    <property type="match status" value="1"/>
</dbReference>
<evidence type="ECO:0000313" key="14">
    <source>
        <dbReference type="Proteomes" id="UP000676996"/>
    </source>
</evidence>
<dbReference type="PROSITE" id="PS52016">
    <property type="entry name" value="TONB_DEPENDENT_REC_3"/>
    <property type="match status" value="1"/>
</dbReference>
<dbReference type="GO" id="GO:0006826">
    <property type="term" value="P:iron ion transport"/>
    <property type="evidence" value="ECO:0007669"/>
    <property type="project" value="UniProtKB-KW"/>
</dbReference>
<comment type="subcellular location">
    <subcellularLocation>
        <location evidence="1 10">Cell outer membrane</location>
        <topology evidence="1 10">Multi-pass membrane protein</topology>
    </subcellularLocation>
</comment>
<evidence type="ECO:0000259" key="12">
    <source>
        <dbReference type="SMART" id="SM00965"/>
    </source>
</evidence>
<feature type="domain" description="Secretin/TonB short N-terminal" evidence="12">
    <location>
        <begin position="51"/>
        <end position="101"/>
    </location>
</feature>
<dbReference type="AlphaFoldDB" id="A0A8T4IKK6"/>
<dbReference type="Pfam" id="PF07715">
    <property type="entry name" value="Plug"/>
    <property type="match status" value="1"/>
</dbReference>
<dbReference type="Gene3D" id="2.170.130.10">
    <property type="entry name" value="TonB-dependent receptor, plug domain"/>
    <property type="match status" value="1"/>
</dbReference>
<evidence type="ECO:0000256" key="4">
    <source>
        <dbReference type="ARBA" id="ARBA00022496"/>
    </source>
</evidence>
<dbReference type="InterPro" id="IPR012910">
    <property type="entry name" value="Plug_dom"/>
</dbReference>
<keyword evidence="8 10" id="KW-0472">Membrane</keyword>
<gene>
    <name evidence="13" type="ORF">J7S20_09390</name>
</gene>
<dbReference type="PANTHER" id="PTHR47234:SF3">
    <property type="entry name" value="SECRETIN_TONB SHORT N-TERMINAL DOMAIN-CONTAINING PROTEIN"/>
    <property type="match status" value="1"/>
</dbReference>
<dbReference type="RefSeq" id="WP_284053975.1">
    <property type="nucleotide sequence ID" value="NZ_JAGRQC010000002.1"/>
</dbReference>
<dbReference type="PANTHER" id="PTHR47234">
    <property type="match status" value="1"/>
</dbReference>
<dbReference type="Pfam" id="PF00593">
    <property type="entry name" value="TonB_dep_Rec_b-barrel"/>
    <property type="match status" value="1"/>
</dbReference>
<keyword evidence="4" id="KW-0410">Iron transport</keyword>
<dbReference type="SUPFAM" id="SSF56935">
    <property type="entry name" value="Porins"/>
    <property type="match status" value="1"/>
</dbReference>
<dbReference type="InterPro" id="IPR000531">
    <property type="entry name" value="Beta-barrel_TonB"/>
</dbReference>
<dbReference type="EMBL" id="JAGRQC010000002">
    <property type="protein sequence ID" value="MBR0552716.1"/>
    <property type="molecule type" value="Genomic_DNA"/>
</dbReference>
<dbReference type="InterPro" id="IPR039426">
    <property type="entry name" value="TonB-dep_rcpt-like"/>
</dbReference>
<reference evidence="13" key="1">
    <citation type="submission" date="2021-04" db="EMBL/GenBank/DDBJ databases">
        <title>Ouciella asimina sp. nov., isolated from the surface seawater in the hydrothermal field of Okinawa Trough.</title>
        <authorList>
            <person name="Shuang W."/>
        </authorList>
    </citation>
    <scope>NUCLEOTIDE SEQUENCE</scope>
    <source>
        <strain evidence="13">LXI357</strain>
    </source>
</reference>
<keyword evidence="2 10" id="KW-0813">Transport</keyword>
<evidence type="ECO:0000256" key="2">
    <source>
        <dbReference type="ARBA" id="ARBA00022448"/>
    </source>
</evidence>
<evidence type="ECO:0000256" key="9">
    <source>
        <dbReference type="ARBA" id="ARBA00023237"/>
    </source>
</evidence>
<dbReference type="InterPro" id="IPR011662">
    <property type="entry name" value="Secretin/TonB_short_N"/>
</dbReference>
<dbReference type="Gene3D" id="3.55.50.30">
    <property type="match status" value="1"/>
</dbReference>
<evidence type="ECO:0000256" key="5">
    <source>
        <dbReference type="ARBA" id="ARBA00022692"/>
    </source>
</evidence>
<evidence type="ECO:0000256" key="8">
    <source>
        <dbReference type="ARBA" id="ARBA00023136"/>
    </source>
</evidence>
<keyword evidence="13" id="KW-0675">Receptor</keyword>
<keyword evidence="6" id="KW-0408">Iron</keyword>
<evidence type="ECO:0000256" key="10">
    <source>
        <dbReference type="PROSITE-ProRule" id="PRU01360"/>
    </source>
</evidence>
<name>A0A8T4IKK6_9SPHN</name>
<dbReference type="Gene3D" id="2.40.170.20">
    <property type="entry name" value="TonB-dependent receptor, beta-barrel domain"/>
    <property type="match status" value="1"/>
</dbReference>
<evidence type="ECO:0000256" key="6">
    <source>
        <dbReference type="ARBA" id="ARBA00023004"/>
    </source>
</evidence>
<keyword evidence="5 10" id="KW-0812">Transmembrane</keyword>
<dbReference type="GO" id="GO:0009279">
    <property type="term" value="C:cell outer membrane"/>
    <property type="evidence" value="ECO:0007669"/>
    <property type="project" value="UniProtKB-SubCell"/>
</dbReference>
<keyword evidence="9 10" id="KW-0998">Cell outer membrane</keyword>
<keyword evidence="7 11" id="KW-0798">TonB box</keyword>
<dbReference type="Proteomes" id="UP000676996">
    <property type="component" value="Unassembled WGS sequence"/>
</dbReference>
<comment type="similarity">
    <text evidence="10 11">Belongs to the TonB-dependent receptor family.</text>
</comment>
<evidence type="ECO:0000256" key="7">
    <source>
        <dbReference type="ARBA" id="ARBA00023077"/>
    </source>
</evidence>
<keyword evidence="14" id="KW-1185">Reference proteome</keyword>
<dbReference type="InterPro" id="IPR036942">
    <property type="entry name" value="Beta-barrel_TonB_sf"/>
</dbReference>
<evidence type="ECO:0000256" key="3">
    <source>
        <dbReference type="ARBA" id="ARBA00022452"/>
    </source>
</evidence>
<sequence>MQYKWMGATAAMCVMATPQTAIGQTKNARAYNIPEQDLSAALKAFAATSGREIVAASDDVANKRSAAVVGTFTPQQAVAKLLIGTGMSFRIVDGAFVIRPAATSNAGDEDADAADIVVTGSRIRGAPIPSPVITIDQAQIRNAGQATLGDVVRNIPQSFGGGQNPGIGFNVPAINGVDVGGGSSINLRGLGSDATLTLLNGHRISYSGSRQSVDVSTIPVGAVERIEIVADGASALYGSDAVGGVANIILKRDMNGLETRARLATSTQGGDFQQQYDVIGGHRWRTGGLIAAYEFNRNTAVEAWQRSYAATRSPGLTLFPSLRNHNAVVSGHQQLTSALKFSIDALFNDRRSAITYAQNPAGDLSVSGAHQVTKTRAYAIAPTLSVAVGDAWNLALSGSYAGDRTNYRIDGFSAGSSTLLGAGCYCNGAQSVELAGDGPLFNLPAGPAKVALGIGYRNVSLRNDRGAGSPLNFERSQSNRYAYGELSIPVVGPAMAIPAVYRLNLSAALRYERYQETGSVATPKFGLVYAPTSSLDLKASWGKSFRAPTLLQRYQPPALTLLNAAVFGEPNPPPGSSALYIQGGNAALSPERATSWSVTGSFHPPAIPGLTAEISYFDTRYINRIVTPIGFITQALSNPVYAAQVTRSPSQQMLDSILASGASFVNATGAPYDPANVIGFIDNSNVNAGRQWVHGVDMLASYHGKIGRDTIALNANASYLTSHRQINASQPDLPLAGILFNPPHWRGRASATWSRDDFSLTAIANYSGALRDTRYSPAAELPSQFRFDFTARYHTGDSSPYWLRGIDITLGVENAFDVDPPTIFTTTVTDTPYDSTNYSPLGRVISLAVSKSW</sequence>
<dbReference type="Pfam" id="PF07660">
    <property type="entry name" value="STN"/>
    <property type="match status" value="1"/>
</dbReference>